<evidence type="ECO:0000256" key="2">
    <source>
        <dbReference type="SAM" id="Phobius"/>
    </source>
</evidence>
<keyword evidence="2" id="KW-0472">Membrane</keyword>
<evidence type="ECO:0000256" key="1">
    <source>
        <dbReference type="SAM" id="MobiDB-lite"/>
    </source>
</evidence>
<keyword evidence="2" id="KW-1133">Transmembrane helix</keyword>
<evidence type="ECO:0000313" key="4">
    <source>
        <dbReference type="Proteomes" id="UP001162120"/>
    </source>
</evidence>
<feature type="region of interest" description="Disordered" evidence="1">
    <location>
        <begin position="270"/>
        <end position="291"/>
    </location>
</feature>
<proteinExistence type="predicted"/>
<gene>
    <name evidence="3" type="ORF">HWQ62_00138</name>
</gene>
<reference evidence="3" key="1">
    <citation type="submission" date="2020-06" db="EMBL/GenBank/DDBJ databases">
        <title>Lateral gene transfer of anion-conducting channel rhodopsins between green algae and giant viruses.</title>
        <authorList>
            <person name="Rozenberg A."/>
            <person name="Oppermann J."/>
            <person name="Wietek J."/>
            <person name="Fernandez Lahore R.G."/>
            <person name="Sandaa R.-A."/>
            <person name="Bratbak G."/>
            <person name="Hegemann P."/>
            <person name="Beja O."/>
        </authorList>
    </citation>
    <scope>NUCLEOTIDE SEQUENCE</scope>
    <source>
        <strain evidence="3">01B</strain>
    </source>
</reference>
<name>A0A7M3UNL0_9VIRU</name>
<dbReference type="EMBL" id="MT663534">
    <property type="protein sequence ID" value="QOI90275.1"/>
    <property type="molecule type" value="Genomic_DNA"/>
</dbReference>
<dbReference type="Proteomes" id="UP001162120">
    <property type="component" value="Segment"/>
</dbReference>
<protein>
    <submittedName>
        <fullName evidence="3">Uncharacterized protein</fullName>
    </submittedName>
</protein>
<feature type="transmembrane region" description="Helical" evidence="2">
    <location>
        <begin position="306"/>
        <end position="328"/>
    </location>
</feature>
<keyword evidence="4" id="KW-1185">Reference proteome</keyword>
<accession>A0A7M3UNL0</accession>
<keyword evidence="2" id="KW-0812">Transmembrane</keyword>
<organism evidence="3 4">
    <name type="scientific">Pyramimonas orientalis virus 01B</name>
    <dbReference type="NCBI Taxonomy" id="3134525"/>
    <lineage>
        <taxon>Viruses</taxon>
        <taxon>Varidnaviria</taxon>
        <taxon>Bamfordvirae</taxon>
        <taxon>Nucleocytoviricota</taxon>
        <taxon>Megaviricetes</taxon>
        <taxon>Imitervirales</taxon>
        <taxon>Allomimiviridae</taxon>
        <taxon>Heliosvirus</taxon>
        <taxon>Heliosvirus raunefjordenense</taxon>
    </lineage>
</organism>
<sequence>MSYLNINFSTLEEAWGTNFEKSKKNKEHNVCNLYNKRNSNTYKPYKTLVDSKHIKPIYEDDSYIKYHGYNDGRPYSRKSNKLSKYKLQFPYKKPIYATREEEENEGLDENIQSEEEYEESFLPIKPNVKVNQYGNYNASKTKKLPPLMRTDFSYIDEDHSSPMLMMKRPIVMEEDTVASSQELRKRVHPSFKKSNTLSNQLVQPDDDFVGTPIQTTQFAPTTILDTDDSDDEFEAYLKPMRNIRYEEEEEDNENQYMKVLQTVNEEMLQRTDKHRRTKSRTFREEEEEEEEDYKLPIYKKRRNERIYLDLSLYTISGIILIFIMEQFIQIGMKIKTPI</sequence>
<evidence type="ECO:0000313" key="3">
    <source>
        <dbReference type="EMBL" id="QOI90275.1"/>
    </source>
</evidence>